<evidence type="ECO:0000259" key="2">
    <source>
        <dbReference type="Pfam" id="PF01266"/>
    </source>
</evidence>
<sequence length="430" mass="46773">MSDYVDSYYRDSRRIELAPTTPLTGARRVDVAVVGGGVTGCSAALNLAERGYSVALVEANRIGWGASGRSGGQILTGFGTGMSTFADALGTEDARRVFEMSREAVNLTVDRIRRHDIDCNLRGGAVYAALKPRHMKGFAEEQEHMQRVYGYDGLTLLDRDGLAERVRCPAYIGGLYDAESWHLHPLNYVLGLARAAQAAGVTLHEDSPVERIEHGEPATVHTRDGQLTADHVVLGGNAYLAADVAPELAGHLMPVGNYIIATEPLSPQQVAETLPGDDAVSDANFVLDYYQLSAAPADRPRMLYGGQVSYGKRPPKRLNERMQTKLGRLFPALEGIGIDYSWGGLVGVTRNRAPHFGRIGNNVFYAQGYSGHGMALAGLAGQLISDAVAGQAERFDLYTRLTHRRFPGGERLRTPLLVLATNFYRMRDLL</sequence>
<evidence type="ECO:0000313" key="3">
    <source>
        <dbReference type="EMBL" id="KEZ77769.1"/>
    </source>
</evidence>
<dbReference type="AlphaFoldDB" id="A0A084IM35"/>
<dbReference type="PANTHER" id="PTHR13847:SF281">
    <property type="entry name" value="FAD DEPENDENT OXIDOREDUCTASE DOMAIN-CONTAINING PROTEIN"/>
    <property type="match status" value="1"/>
</dbReference>
<comment type="caution">
    <text evidence="3">The sequence shown here is derived from an EMBL/GenBank/DDBJ whole genome shotgun (WGS) entry which is preliminary data.</text>
</comment>
<reference evidence="3 4" key="1">
    <citation type="submission" date="2013-03" db="EMBL/GenBank/DDBJ databases">
        <title>Salinisphaera hydrothermalis C41B8 Genome Sequencing.</title>
        <authorList>
            <person name="Li C."/>
            <person name="Lai Q."/>
            <person name="Shao Z."/>
        </authorList>
    </citation>
    <scope>NUCLEOTIDE SEQUENCE [LARGE SCALE GENOMIC DNA]</scope>
    <source>
        <strain evidence="3 4">C41B8</strain>
    </source>
</reference>
<dbReference type="Gene3D" id="3.50.50.60">
    <property type="entry name" value="FAD/NAD(P)-binding domain"/>
    <property type="match status" value="1"/>
</dbReference>
<gene>
    <name evidence="3" type="ORF">C41B8_08135</name>
</gene>
<dbReference type="Pfam" id="PF01266">
    <property type="entry name" value="DAO"/>
    <property type="match status" value="1"/>
</dbReference>
<accession>A0A084IM35</accession>
<evidence type="ECO:0000256" key="1">
    <source>
        <dbReference type="ARBA" id="ARBA00023002"/>
    </source>
</evidence>
<dbReference type="PANTHER" id="PTHR13847">
    <property type="entry name" value="SARCOSINE DEHYDROGENASE-RELATED"/>
    <property type="match status" value="1"/>
</dbReference>
<dbReference type="InterPro" id="IPR006076">
    <property type="entry name" value="FAD-dep_OxRdtase"/>
</dbReference>
<protein>
    <submittedName>
        <fullName evidence="3">FAD dependent oxidoreductase</fullName>
    </submittedName>
</protein>
<dbReference type="GO" id="GO:0005737">
    <property type="term" value="C:cytoplasm"/>
    <property type="evidence" value="ECO:0007669"/>
    <property type="project" value="TreeGrafter"/>
</dbReference>
<keyword evidence="1" id="KW-0560">Oxidoreductase</keyword>
<dbReference type="PATRIC" id="fig|1304275.5.peg.1659"/>
<dbReference type="GO" id="GO:0016491">
    <property type="term" value="F:oxidoreductase activity"/>
    <property type="evidence" value="ECO:0007669"/>
    <property type="project" value="UniProtKB-KW"/>
</dbReference>
<feature type="domain" description="FAD dependent oxidoreductase" evidence="2">
    <location>
        <begin position="30"/>
        <end position="386"/>
    </location>
</feature>
<dbReference type="RefSeq" id="WP_037336483.1">
    <property type="nucleotide sequence ID" value="NZ_APNK01000009.1"/>
</dbReference>
<proteinExistence type="predicted"/>
<dbReference type="eggNOG" id="COG0665">
    <property type="taxonomic scope" value="Bacteria"/>
</dbReference>
<dbReference type="Proteomes" id="UP000028302">
    <property type="component" value="Unassembled WGS sequence"/>
</dbReference>
<organism evidence="3 4">
    <name type="scientific">Salinisphaera hydrothermalis (strain C41B8)</name>
    <dbReference type="NCBI Taxonomy" id="1304275"/>
    <lineage>
        <taxon>Bacteria</taxon>
        <taxon>Pseudomonadati</taxon>
        <taxon>Pseudomonadota</taxon>
        <taxon>Gammaproteobacteria</taxon>
        <taxon>Salinisphaerales</taxon>
        <taxon>Salinisphaeraceae</taxon>
        <taxon>Salinisphaera</taxon>
    </lineage>
</organism>
<dbReference type="EMBL" id="APNK01000009">
    <property type="protein sequence ID" value="KEZ77769.1"/>
    <property type="molecule type" value="Genomic_DNA"/>
</dbReference>
<dbReference type="InterPro" id="IPR036188">
    <property type="entry name" value="FAD/NAD-bd_sf"/>
</dbReference>
<dbReference type="Gene3D" id="3.30.9.10">
    <property type="entry name" value="D-Amino Acid Oxidase, subunit A, domain 2"/>
    <property type="match status" value="1"/>
</dbReference>
<dbReference type="STRING" id="1304275.C41B8_08135"/>
<dbReference type="OrthoDB" id="311718at2"/>
<dbReference type="SUPFAM" id="SSF51905">
    <property type="entry name" value="FAD/NAD(P)-binding domain"/>
    <property type="match status" value="1"/>
</dbReference>
<evidence type="ECO:0000313" key="4">
    <source>
        <dbReference type="Proteomes" id="UP000028302"/>
    </source>
</evidence>
<keyword evidence="4" id="KW-1185">Reference proteome</keyword>
<name>A0A084IM35_SALHC</name>